<keyword evidence="4 5" id="KW-0862">Zinc</keyword>
<feature type="binding site" evidence="5">
    <location>
        <position position="73"/>
    </location>
    <ligand>
        <name>Zn(2+)</name>
        <dbReference type="ChEBI" id="CHEBI:29105"/>
    </ligand>
</feature>
<keyword evidence="3 5" id="KW-0479">Metal-binding</keyword>
<dbReference type="NCBIfam" id="TIGR00100">
    <property type="entry name" value="hypA"/>
    <property type="match status" value="1"/>
</dbReference>
<dbReference type="PANTHER" id="PTHR34535">
    <property type="entry name" value="HYDROGENASE MATURATION FACTOR HYPA"/>
    <property type="match status" value="1"/>
</dbReference>
<sequence length="113" mass="12286">MHEMSLCESVVGLVEEEARKGGFSKVRTVVLELGALGHVEPEAMLFCFEAVGRGTIVEGARLDIVRVPGAGWCLDCGKTVPLTERFGACPDCGRHRVQMTAGDELRLKELEVE</sequence>
<dbReference type="FunFam" id="3.30.2320.80:FF:000001">
    <property type="entry name" value="Hydrogenase maturation factor HypA"/>
    <property type="match status" value="1"/>
</dbReference>
<evidence type="ECO:0000256" key="4">
    <source>
        <dbReference type="ARBA" id="ARBA00022833"/>
    </source>
</evidence>
<dbReference type="RefSeq" id="WP_407051906.1">
    <property type="nucleotide sequence ID" value="NZ_CP158568.1"/>
</dbReference>
<protein>
    <recommendedName>
        <fullName evidence="5">Hydrogenase maturation factor HypA</fullName>
    </recommendedName>
</protein>
<evidence type="ECO:0000256" key="3">
    <source>
        <dbReference type="ARBA" id="ARBA00022723"/>
    </source>
</evidence>
<dbReference type="PROSITE" id="PS01249">
    <property type="entry name" value="HYPA"/>
    <property type="match status" value="1"/>
</dbReference>
<reference evidence="6" key="1">
    <citation type="submission" date="2024-06" db="EMBL/GenBank/DDBJ databases">
        <title>Methylostella associata gen. nov., sp. nov., a novel Ancalomicrobiaceae-affiliated facultatively methylotrophic bacteria that feed on methanotrophs of the genus Methylococcus.</title>
        <authorList>
            <person name="Saltykova V."/>
            <person name="Danilova O.V."/>
            <person name="Oshkin I.Y."/>
            <person name="Belova S.E."/>
            <person name="Pimenov N.V."/>
            <person name="Dedysh S.N."/>
        </authorList>
    </citation>
    <scope>NUCLEOTIDE SEQUENCE</scope>
    <source>
        <strain evidence="6">S20</strain>
    </source>
</reference>
<comment type="function">
    <text evidence="5">Involved in the maturation of [NiFe] hydrogenases. Required for nickel insertion into the metal center of the hydrogenase.</text>
</comment>
<dbReference type="KEGG" id="mflg:ABS361_05030"/>
<evidence type="ECO:0000313" key="6">
    <source>
        <dbReference type="EMBL" id="XBY46813.1"/>
    </source>
</evidence>
<dbReference type="GO" id="GO:0008270">
    <property type="term" value="F:zinc ion binding"/>
    <property type="evidence" value="ECO:0007669"/>
    <property type="project" value="UniProtKB-UniRule"/>
</dbReference>
<evidence type="ECO:0000256" key="2">
    <source>
        <dbReference type="ARBA" id="ARBA00022596"/>
    </source>
</evidence>
<feature type="binding site" evidence="5">
    <location>
        <position position="76"/>
    </location>
    <ligand>
        <name>Zn(2+)</name>
        <dbReference type="ChEBI" id="CHEBI:29105"/>
    </ligand>
</feature>
<gene>
    <name evidence="5 6" type="primary">hypA</name>
    <name evidence="6" type="ORF">ABS361_05030</name>
</gene>
<dbReference type="PANTHER" id="PTHR34535:SF3">
    <property type="entry name" value="HYDROGENASE MATURATION FACTOR HYPA"/>
    <property type="match status" value="1"/>
</dbReference>
<keyword evidence="2 5" id="KW-0533">Nickel</keyword>
<dbReference type="GO" id="GO:0016530">
    <property type="term" value="F:metallochaperone activity"/>
    <property type="evidence" value="ECO:0007669"/>
    <property type="project" value="UniProtKB-ARBA"/>
</dbReference>
<feature type="binding site" evidence="5">
    <location>
        <position position="92"/>
    </location>
    <ligand>
        <name>Zn(2+)</name>
        <dbReference type="ChEBI" id="CHEBI:29105"/>
    </ligand>
</feature>
<accession>A0AAU7XH86</accession>
<dbReference type="HAMAP" id="MF_00213">
    <property type="entry name" value="HypA_HybF"/>
    <property type="match status" value="1"/>
</dbReference>
<name>A0AAU7XH86_9HYPH</name>
<feature type="binding site" evidence="5">
    <location>
        <position position="2"/>
    </location>
    <ligand>
        <name>Ni(2+)</name>
        <dbReference type="ChEBI" id="CHEBI:49786"/>
    </ligand>
</feature>
<organism evidence="6">
    <name type="scientific">Methyloraptor flagellatus</name>
    <dbReference type="NCBI Taxonomy" id="3162530"/>
    <lineage>
        <taxon>Bacteria</taxon>
        <taxon>Pseudomonadati</taxon>
        <taxon>Pseudomonadota</taxon>
        <taxon>Alphaproteobacteria</taxon>
        <taxon>Hyphomicrobiales</taxon>
        <taxon>Ancalomicrobiaceae</taxon>
        <taxon>Methyloraptor</taxon>
    </lineage>
</organism>
<dbReference type="EMBL" id="CP158568">
    <property type="protein sequence ID" value="XBY46813.1"/>
    <property type="molecule type" value="Genomic_DNA"/>
</dbReference>
<dbReference type="Pfam" id="PF01155">
    <property type="entry name" value="HypA"/>
    <property type="match status" value="1"/>
</dbReference>
<dbReference type="GO" id="GO:0016151">
    <property type="term" value="F:nickel cation binding"/>
    <property type="evidence" value="ECO:0007669"/>
    <property type="project" value="UniProtKB-UniRule"/>
</dbReference>
<comment type="similarity">
    <text evidence="1 5">Belongs to the HypA/HybF family.</text>
</comment>
<dbReference type="GO" id="GO:0051604">
    <property type="term" value="P:protein maturation"/>
    <property type="evidence" value="ECO:0007669"/>
    <property type="project" value="InterPro"/>
</dbReference>
<dbReference type="AlphaFoldDB" id="A0AAU7XH86"/>
<dbReference type="PIRSF" id="PIRSF004761">
    <property type="entry name" value="Hydrgn_mat_HypA"/>
    <property type="match status" value="1"/>
</dbReference>
<proteinExistence type="inferred from homology"/>
<dbReference type="InterPro" id="IPR020538">
    <property type="entry name" value="Hydgase_Ni_incorp_HypA/HybF_CS"/>
</dbReference>
<dbReference type="Gene3D" id="3.30.2320.80">
    <property type="match status" value="1"/>
</dbReference>
<feature type="binding site" evidence="5">
    <location>
        <position position="89"/>
    </location>
    <ligand>
        <name>Zn(2+)</name>
        <dbReference type="ChEBI" id="CHEBI:29105"/>
    </ligand>
</feature>
<evidence type="ECO:0000256" key="1">
    <source>
        <dbReference type="ARBA" id="ARBA00010748"/>
    </source>
</evidence>
<evidence type="ECO:0000256" key="5">
    <source>
        <dbReference type="HAMAP-Rule" id="MF_00213"/>
    </source>
</evidence>
<dbReference type="InterPro" id="IPR000688">
    <property type="entry name" value="HypA/HybF"/>
</dbReference>